<organism evidence="6 7">
    <name type="scientific">Agrocybe pediades</name>
    <dbReference type="NCBI Taxonomy" id="84607"/>
    <lineage>
        <taxon>Eukaryota</taxon>
        <taxon>Fungi</taxon>
        <taxon>Dikarya</taxon>
        <taxon>Basidiomycota</taxon>
        <taxon>Agaricomycotina</taxon>
        <taxon>Agaricomycetes</taxon>
        <taxon>Agaricomycetidae</taxon>
        <taxon>Agaricales</taxon>
        <taxon>Agaricineae</taxon>
        <taxon>Strophariaceae</taxon>
        <taxon>Agrocybe</taxon>
    </lineage>
</organism>
<dbReference type="PANTHER" id="PTHR13675">
    <property type="entry name" value="LYR MOTIF-CONTAINING PROTEIN 2"/>
    <property type="match status" value="1"/>
</dbReference>
<evidence type="ECO:0000256" key="2">
    <source>
        <dbReference type="ARBA" id="ARBA00023128"/>
    </source>
</evidence>
<dbReference type="Proteomes" id="UP000521872">
    <property type="component" value="Unassembled WGS sequence"/>
</dbReference>
<dbReference type="InterPro" id="IPR008011">
    <property type="entry name" value="Complex1_LYR_dom"/>
</dbReference>
<sequence length="97" mass="11577">MAKSGLQKDVLHLYRRALRMVRTKPETVQPKFRIFIRHEFRTNASKVSPRNVSFIEHLLRKGTRQIEQYEDAGVKDCFVSQEMVDWNKTQPDFKRGR</sequence>
<keyword evidence="3" id="KW-0143">Chaperone</keyword>
<dbReference type="PANTHER" id="PTHR13675:SF1">
    <property type="entry name" value="SUCCINATE DEHYDROGENASE ASSEMBLY FACTOR 1, MITOCHONDRIAL"/>
    <property type="match status" value="1"/>
</dbReference>
<evidence type="ECO:0000259" key="5">
    <source>
        <dbReference type="Pfam" id="PF05347"/>
    </source>
</evidence>
<dbReference type="EMBL" id="JAACJL010000030">
    <property type="protein sequence ID" value="KAF4617506.1"/>
    <property type="molecule type" value="Genomic_DNA"/>
</dbReference>
<dbReference type="GO" id="GO:0005759">
    <property type="term" value="C:mitochondrial matrix"/>
    <property type="evidence" value="ECO:0007669"/>
    <property type="project" value="UniProtKB-SubCell"/>
</dbReference>
<dbReference type="InterPro" id="IPR045295">
    <property type="entry name" value="Complex1_LYR_SDHAF1_LYRM8"/>
</dbReference>
<dbReference type="GO" id="GO:0034553">
    <property type="term" value="P:mitochondrial respiratory chain complex II assembly"/>
    <property type="evidence" value="ECO:0007669"/>
    <property type="project" value="InterPro"/>
</dbReference>
<comment type="subcellular location">
    <subcellularLocation>
        <location evidence="1">Mitochondrion matrix</location>
    </subcellularLocation>
</comment>
<feature type="domain" description="Complex 1 LYR protein" evidence="5">
    <location>
        <begin position="9"/>
        <end position="67"/>
    </location>
</feature>
<proteinExistence type="inferred from homology"/>
<gene>
    <name evidence="6" type="ORF">D9613_005938</name>
</gene>
<reference evidence="6 7" key="1">
    <citation type="submission" date="2019-12" db="EMBL/GenBank/DDBJ databases">
        <authorList>
            <person name="Floudas D."/>
            <person name="Bentzer J."/>
            <person name="Ahren D."/>
            <person name="Johansson T."/>
            <person name="Persson P."/>
            <person name="Tunlid A."/>
        </authorList>
    </citation>
    <scope>NUCLEOTIDE SEQUENCE [LARGE SCALE GENOMIC DNA]</scope>
    <source>
        <strain evidence="6 7">CBS 102.39</strain>
    </source>
</reference>
<keyword evidence="2" id="KW-0496">Mitochondrion</keyword>
<dbReference type="AlphaFoldDB" id="A0A8H4QUM2"/>
<evidence type="ECO:0000256" key="3">
    <source>
        <dbReference type="ARBA" id="ARBA00023186"/>
    </source>
</evidence>
<accession>A0A8H4QUM2</accession>
<name>A0A8H4QUM2_9AGAR</name>
<evidence type="ECO:0000313" key="7">
    <source>
        <dbReference type="Proteomes" id="UP000521872"/>
    </source>
</evidence>
<dbReference type="Pfam" id="PF05347">
    <property type="entry name" value="Complex1_LYR"/>
    <property type="match status" value="1"/>
</dbReference>
<comment type="similarity">
    <text evidence="4">Belongs to the complex I LYR family. SDHAF1 subfamily.</text>
</comment>
<keyword evidence="7" id="KW-1185">Reference proteome</keyword>
<evidence type="ECO:0000256" key="4">
    <source>
        <dbReference type="ARBA" id="ARBA00025715"/>
    </source>
</evidence>
<comment type="caution">
    <text evidence="6">The sequence shown here is derived from an EMBL/GenBank/DDBJ whole genome shotgun (WGS) entry which is preliminary data.</text>
</comment>
<evidence type="ECO:0000256" key="1">
    <source>
        <dbReference type="ARBA" id="ARBA00004305"/>
    </source>
</evidence>
<evidence type="ECO:0000313" key="6">
    <source>
        <dbReference type="EMBL" id="KAF4617506.1"/>
    </source>
</evidence>
<protein>
    <recommendedName>
        <fullName evidence="5">Complex 1 LYR protein domain-containing protein</fullName>
    </recommendedName>
</protein>
<dbReference type="CDD" id="cd20268">
    <property type="entry name" value="Complex1_LYR_SDHAF1_LYRM8"/>
    <property type="match status" value="1"/>
</dbReference>